<dbReference type="RefSeq" id="WP_025059420.1">
    <property type="nucleotide sequence ID" value="NZ_JAMC01000001.1"/>
</dbReference>
<proteinExistence type="inferred from homology"/>
<dbReference type="eggNOG" id="COG0583">
    <property type="taxonomic scope" value="Bacteria"/>
</dbReference>
<dbReference type="InterPro" id="IPR000847">
    <property type="entry name" value="LysR_HTH_N"/>
</dbReference>
<dbReference type="InterPro" id="IPR058163">
    <property type="entry name" value="LysR-type_TF_proteobact-type"/>
</dbReference>
<sequence length="301" mass="33458">MNKIVEPPTQMVLQTETPALLSEMMRSFTGLARTLNLSKAVAELGSTRQTVRRHIDQLEEAMGFKLFEIEDRRYVLTEAGARALAPAQVLLDQGRVWYSGQFEYVGGMLKFSYESENGWIYHQQQQPVSTVWQLESDLLKAALKAWAASEGELESEVFAKVRPHIMVYRESTDGWIVVEVGEESFYSNWFGWAQARSSVGRNLTQLPGGDAVASLADAPFQDIRVSEGVRVDQVLTKLPSGADGGSFRPVVFDRLLMGLTLPDGSPVIVAVVDRACKVRISGMGDEILKEIPDEARIDFVN</sequence>
<evidence type="ECO:0000313" key="3">
    <source>
        <dbReference type="EMBL" id="KEJ91015.1"/>
    </source>
</evidence>
<evidence type="ECO:0000259" key="2">
    <source>
        <dbReference type="PROSITE" id="PS50931"/>
    </source>
</evidence>
<reference evidence="3 4" key="1">
    <citation type="submission" date="2014-01" db="EMBL/GenBank/DDBJ databases">
        <title>Sulfitobacter donghicola JCM 14565 Genome Sequencing.</title>
        <authorList>
            <person name="Lai Q."/>
            <person name="Hong Z."/>
        </authorList>
    </citation>
    <scope>NUCLEOTIDE SEQUENCE [LARGE SCALE GENOMIC DNA]</scope>
    <source>
        <strain evidence="3 4">JCM 14565</strain>
    </source>
</reference>
<evidence type="ECO:0000313" key="4">
    <source>
        <dbReference type="Proteomes" id="UP000027734"/>
    </source>
</evidence>
<dbReference type="EMBL" id="JAMC01000001">
    <property type="protein sequence ID" value="KEJ91015.1"/>
    <property type="molecule type" value="Genomic_DNA"/>
</dbReference>
<dbReference type="SUPFAM" id="SSF46785">
    <property type="entry name" value="Winged helix' DNA-binding domain"/>
    <property type="match status" value="1"/>
</dbReference>
<dbReference type="GO" id="GO:0003700">
    <property type="term" value="F:DNA-binding transcription factor activity"/>
    <property type="evidence" value="ECO:0007669"/>
    <property type="project" value="InterPro"/>
</dbReference>
<protein>
    <submittedName>
        <fullName evidence="3">Transcriptional regulator</fullName>
    </submittedName>
</protein>
<dbReference type="PROSITE" id="PS50931">
    <property type="entry name" value="HTH_LYSR"/>
    <property type="match status" value="1"/>
</dbReference>
<feature type="domain" description="HTH lysR-type" evidence="2">
    <location>
        <begin position="31"/>
        <end position="77"/>
    </location>
</feature>
<dbReference type="PANTHER" id="PTHR30537:SF5">
    <property type="entry name" value="HTH-TYPE TRANSCRIPTIONAL ACTIVATOR TTDR-RELATED"/>
    <property type="match status" value="1"/>
</dbReference>
<evidence type="ECO:0000256" key="1">
    <source>
        <dbReference type="ARBA" id="ARBA00009437"/>
    </source>
</evidence>
<dbReference type="PANTHER" id="PTHR30537">
    <property type="entry name" value="HTH-TYPE TRANSCRIPTIONAL REGULATOR"/>
    <property type="match status" value="1"/>
</dbReference>
<keyword evidence="4" id="KW-1185">Reference proteome</keyword>
<dbReference type="STRING" id="1300350.Z948_2039"/>
<organism evidence="3 4">
    <name type="scientific">Sulfitobacter donghicola DSW-25 = KCTC 12864 = JCM 14565</name>
    <dbReference type="NCBI Taxonomy" id="1300350"/>
    <lineage>
        <taxon>Bacteria</taxon>
        <taxon>Pseudomonadati</taxon>
        <taxon>Pseudomonadota</taxon>
        <taxon>Alphaproteobacteria</taxon>
        <taxon>Rhodobacterales</taxon>
        <taxon>Roseobacteraceae</taxon>
        <taxon>Sulfitobacter</taxon>
    </lineage>
</organism>
<dbReference type="OrthoDB" id="7649166at2"/>
<gene>
    <name evidence="3" type="ORF">DSW25_03720</name>
</gene>
<accession>A0A073INA5</accession>
<comment type="caution">
    <text evidence="3">The sequence shown here is derived from an EMBL/GenBank/DDBJ whole genome shotgun (WGS) entry which is preliminary data.</text>
</comment>
<dbReference type="AlphaFoldDB" id="A0A073INA5"/>
<dbReference type="Proteomes" id="UP000027734">
    <property type="component" value="Unassembled WGS sequence"/>
</dbReference>
<dbReference type="InterPro" id="IPR036388">
    <property type="entry name" value="WH-like_DNA-bd_sf"/>
</dbReference>
<name>A0A073INA5_9RHOB</name>
<dbReference type="InterPro" id="IPR036390">
    <property type="entry name" value="WH_DNA-bd_sf"/>
</dbReference>
<dbReference type="Pfam" id="PF00126">
    <property type="entry name" value="HTH_1"/>
    <property type="match status" value="1"/>
</dbReference>
<dbReference type="Gene3D" id="1.10.10.10">
    <property type="entry name" value="Winged helix-like DNA-binding domain superfamily/Winged helix DNA-binding domain"/>
    <property type="match status" value="1"/>
</dbReference>
<comment type="similarity">
    <text evidence="1">Belongs to the LysR transcriptional regulatory family.</text>
</comment>